<organism evidence="1 2">
    <name type="scientific">Thermocoleostomius sinensis A174</name>
    <dbReference type="NCBI Taxonomy" id="2016057"/>
    <lineage>
        <taxon>Bacteria</taxon>
        <taxon>Bacillati</taxon>
        <taxon>Cyanobacteriota</taxon>
        <taxon>Cyanophyceae</taxon>
        <taxon>Oculatellales</taxon>
        <taxon>Oculatellaceae</taxon>
        <taxon>Thermocoleostomius</taxon>
    </lineage>
</organism>
<gene>
    <name evidence="1" type="ORF">OXH18_11260</name>
</gene>
<name>A0A9E9CA83_9CYAN</name>
<reference evidence="1" key="1">
    <citation type="submission" date="2022-12" db="EMBL/GenBank/DDBJ databases">
        <title>Polyphasic identification of a Novel Hot-Spring Cyanobacterium Ocullathermofonsia sinensis gen nov. sp. nov. and Genomic Insights on its Adaptations to the Thermal Habitat.</title>
        <authorList>
            <person name="Daroch M."/>
            <person name="Tang J."/>
            <person name="Jiang Y."/>
        </authorList>
    </citation>
    <scope>NUCLEOTIDE SEQUENCE</scope>
    <source>
        <strain evidence="1">PKUAC-SCTA174</strain>
    </source>
</reference>
<evidence type="ECO:0008006" key="3">
    <source>
        <dbReference type="Google" id="ProtNLM"/>
    </source>
</evidence>
<dbReference type="RefSeq" id="WP_268612878.1">
    <property type="nucleotide sequence ID" value="NZ_CP113797.1"/>
</dbReference>
<accession>A0A9E9CA83</accession>
<protein>
    <recommendedName>
        <fullName evidence="3">Cellulose-binding protein</fullName>
    </recommendedName>
</protein>
<dbReference type="Proteomes" id="UP001163152">
    <property type="component" value="Chromosome"/>
</dbReference>
<evidence type="ECO:0000313" key="2">
    <source>
        <dbReference type="Proteomes" id="UP001163152"/>
    </source>
</evidence>
<keyword evidence="2" id="KW-1185">Reference proteome</keyword>
<proteinExistence type="predicted"/>
<evidence type="ECO:0000313" key="1">
    <source>
        <dbReference type="EMBL" id="WAL62538.1"/>
    </source>
</evidence>
<dbReference type="KEGG" id="tsin:OXH18_11260"/>
<dbReference type="AlphaFoldDB" id="A0A9E9CA83"/>
<dbReference type="EMBL" id="CP113797">
    <property type="protein sequence ID" value="WAL62538.1"/>
    <property type="molecule type" value="Genomic_DNA"/>
</dbReference>
<sequence>MAFNILNLFSGRTRSKFLGLAALFGAALCFIVLSSRPSDSQNSAQLGATIDCFEGTSARAATVSSLSLDDLALGTNLSGIADWSTQLPFLDAFKSGRPWITQCDSDEPGCSGGWATDEAAQLDLDEFGWVKSLPAPNDPPEYTRVGTLLFREIDGRYPGGQYVVLYQGEGTIEYRYDAEKDESLSAPGRDVINVTPSGRGIWLQITATDPNRTGNYIRDIHVVPIDYEQTFQTDIFNPVFLDKIRKFKVIRFMDWMATNNSEQGEWADRPKVNDAFYSRGKGVPLEIMLALANRLGAHPWFTMPHQSTDEYITNFATQVKTCLDPRLRAYVEFSNEVWNWQFQQAHYALQQGKSRWGEDKGDAHMQWYGMRSAQMSDIWKQVFGDQRDRVATILSTQTAWKGLETSALDCSLWAAEGNRPCYQHGFDAYAITGYFSGRLSDDANKTTIASWMNEADGGFSKAFTQLKQGSVLDDNNTDDTLLGLSDLFQYHQQVAQDKGLRLVAYEGGQHLVQAGDEKITEFFVNLNRQPEMYDIYTQLLNRWKDAGGTLFMHFSDIARPGRWGSWGALEYLEQPGSPKYDALIDFIDQNS</sequence>